<sequence>MTHSGVEQLRLLKRIHLPQRIHFNRTEGQHIEPILHQIIDRYHRTGMRSQGYVT</sequence>
<dbReference type="AlphaFoldDB" id="A0A1H5XWR8"/>
<proteinExistence type="predicted"/>
<name>A0A1H5XWR8_9PSEU</name>
<evidence type="ECO:0000313" key="1">
    <source>
        <dbReference type="EMBL" id="SEG16214.1"/>
    </source>
</evidence>
<dbReference type="SMR" id="A0A1H5XWR8"/>
<accession>A0A1H5XWR8</accession>
<protein>
    <submittedName>
        <fullName evidence="1">Uncharacterized protein</fullName>
    </submittedName>
</protein>
<reference evidence="1" key="2">
    <citation type="submission" date="2016-10" db="EMBL/GenBank/DDBJ databases">
        <authorList>
            <person name="de Groot N.N."/>
        </authorList>
    </citation>
    <scope>NUCLEOTIDE SEQUENCE [LARGE SCALE GENOMIC DNA]</scope>
    <source>
        <strain evidence="1">ATCC 20501</strain>
    </source>
</reference>
<organism evidence="1 4">
    <name type="scientific">Saccharopolyspora kobensis</name>
    <dbReference type="NCBI Taxonomy" id="146035"/>
    <lineage>
        <taxon>Bacteria</taxon>
        <taxon>Bacillati</taxon>
        <taxon>Actinomycetota</taxon>
        <taxon>Actinomycetes</taxon>
        <taxon>Pseudonocardiales</taxon>
        <taxon>Pseudonocardiaceae</taxon>
        <taxon>Saccharopolyspora</taxon>
    </lineage>
</organism>
<keyword evidence="3" id="KW-1185">Reference proteome</keyword>
<dbReference type="Proteomes" id="UP000236729">
    <property type="component" value="Unassembled WGS sequence"/>
</dbReference>
<dbReference type="Proteomes" id="UP000199690">
    <property type="component" value="Unassembled WGS sequence"/>
</dbReference>
<evidence type="ECO:0000313" key="2">
    <source>
        <dbReference type="EMBL" id="SFF10600.1"/>
    </source>
</evidence>
<gene>
    <name evidence="1" type="ORF">SAMN02982929_01670</name>
    <name evidence="2" type="ORF">SAMN05216506_11972</name>
</gene>
<accession>A0A1I2G0T9</accession>
<evidence type="ECO:0000313" key="3">
    <source>
        <dbReference type="Proteomes" id="UP000199690"/>
    </source>
</evidence>
<reference evidence="3 4" key="1">
    <citation type="submission" date="2016-10" db="EMBL/GenBank/DDBJ databases">
        <authorList>
            <person name="Varghese N."/>
            <person name="Submissions S."/>
        </authorList>
    </citation>
    <scope>NUCLEOTIDE SEQUENCE [LARGE SCALE GENOMIC DNA]</scope>
    <source>
        <strain evidence="4">ATCC 20501</strain>
        <strain evidence="2 3">CGMCC 4.3529</strain>
    </source>
</reference>
<dbReference type="EMBL" id="FNVB01000002">
    <property type="protein sequence ID" value="SEG16214.1"/>
    <property type="molecule type" value="Genomic_DNA"/>
</dbReference>
<dbReference type="EMBL" id="FOME01000019">
    <property type="protein sequence ID" value="SFF10600.1"/>
    <property type="molecule type" value="Genomic_DNA"/>
</dbReference>
<evidence type="ECO:0000313" key="4">
    <source>
        <dbReference type="Proteomes" id="UP000236729"/>
    </source>
</evidence>